<dbReference type="Proteomes" id="UP000070720">
    <property type="component" value="Chromosome 3"/>
</dbReference>
<name>A0A0E0SI98_GIBZE</name>
<sequence length="200" mass="23211">MQEGFRYHMRERSPYVLPMAILTISLILAYIVYPPQNGNTWLETGYPTKKTEGWRIRVCKIHQEIFIRDPYLPPKPLHAILNIDATKEPFKSFEHSSHAGQRNHKAVRQIIAEALHQQLLLISRRRNLEQKDGAGQEMGENYEDWVSLMERVAAVLLDDDPRNNYQRHFVPALTGGVWDFMSSEASLLETKLEQLKKLCA</sequence>
<keyword evidence="1" id="KW-0812">Transmembrane</keyword>
<reference evidence="2 4" key="4">
    <citation type="journal article" date="2015" name="BMC Genomics">
        <title>The completed genome sequence of the pathogenic ascomycete fungus Fusarium graminearum.</title>
        <authorList>
            <person name="King R."/>
            <person name="Urban M."/>
            <person name="Hammond-Kosack M.C."/>
            <person name="Hassani-Pak K."/>
            <person name="Hammond-Kosack K.E."/>
        </authorList>
    </citation>
    <scope>NUCLEOTIDE SEQUENCE [LARGE SCALE GENOMIC DNA]</scope>
    <source>
        <strain evidence="4">ATCC MYA-4620 / CBS 123657 / FGSC 9075 / NRRL 31084 / PH-1</strain>
        <strain evidence="2">PH-1</strain>
    </source>
</reference>
<accession>A0A0E0SI98</accession>
<reference evidence="3" key="5">
    <citation type="submission" date="2017-01" db="UniProtKB">
        <authorList>
            <consortium name="EnsemblFungi"/>
        </authorList>
    </citation>
    <scope>IDENTIFICATION</scope>
    <source>
        <strain evidence="3">PH-1 / ATCC MYA-4620 / FGSC 9075 / NRRL 31084</strain>
    </source>
</reference>
<dbReference type="EMBL" id="HG970334">
    <property type="protein sequence ID" value="CEF86161.1"/>
    <property type="molecule type" value="Genomic_DNA"/>
</dbReference>
<keyword evidence="1" id="KW-0472">Membrane</keyword>
<evidence type="ECO:0000256" key="1">
    <source>
        <dbReference type="SAM" id="Phobius"/>
    </source>
</evidence>
<keyword evidence="1" id="KW-1133">Transmembrane helix</keyword>
<dbReference type="VEuPathDB" id="FungiDB:FGRAMPH1_01G21017"/>
<dbReference type="InParanoid" id="A0A0E0SI98"/>
<organism evidence="3">
    <name type="scientific">Gibberella zeae (strain ATCC MYA-4620 / CBS 123657 / FGSC 9075 / NRRL 31084 / PH-1)</name>
    <name type="common">Wheat head blight fungus</name>
    <name type="synonym">Fusarium graminearum</name>
    <dbReference type="NCBI Taxonomy" id="229533"/>
    <lineage>
        <taxon>Eukaryota</taxon>
        <taxon>Fungi</taxon>
        <taxon>Dikarya</taxon>
        <taxon>Ascomycota</taxon>
        <taxon>Pezizomycotina</taxon>
        <taxon>Sordariomycetes</taxon>
        <taxon>Hypocreomycetidae</taxon>
        <taxon>Hypocreales</taxon>
        <taxon>Nectriaceae</taxon>
        <taxon>Fusarium</taxon>
    </lineage>
</organism>
<reference key="3">
    <citation type="submission" date="2014-02" db="EMBL/GenBank/DDBJ databases">
        <title>A revised Fusarium graminearum genomic reference sequence using whole shotgun re-sequencing.</title>
        <authorList>
            <person name="King R."/>
            <person name="Urban M."/>
            <person name="Hassani-Pak K."/>
            <person name="Hammond-Kosack K."/>
        </authorList>
    </citation>
    <scope>NUCLEOTIDE SEQUENCE</scope>
    <source>
        <strain>PH-1</strain>
    </source>
</reference>
<protein>
    <submittedName>
        <fullName evidence="2">Chromosome 3, complete genome</fullName>
    </submittedName>
</protein>
<proteinExistence type="predicted"/>
<reference evidence="3 4" key="1">
    <citation type="journal article" date="2007" name="Science">
        <title>The Fusarium graminearum genome reveals a link between localized polymorphism and pathogen specialization.</title>
        <authorList>
            <person name="Cuomo C.A."/>
            <person name="Gueldener U."/>
            <person name="Xu J.-R."/>
            <person name="Trail F."/>
            <person name="Turgeon B.G."/>
            <person name="Di Pietro A."/>
            <person name="Walton J.D."/>
            <person name="Ma L.-J."/>
            <person name="Baker S.E."/>
            <person name="Rep M."/>
            <person name="Adam G."/>
            <person name="Antoniw J."/>
            <person name="Baldwin T."/>
            <person name="Calvo S.E."/>
            <person name="Chang Y.-L."/>
            <person name="DeCaprio D."/>
            <person name="Gale L.R."/>
            <person name="Gnerre S."/>
            <person name="Goswami R.S."/>
            <person name="Hammond-Kosack K."/>
            <person name="Harris L.J."/>
            <person name="Hilburn K."/>
            <person name="Kennell J.C."/>
            <person name="Kroken S."/>
            <person name="Magnuson J.K."/>
            <person name="Mannhaupt G."/>
            <person name="Mauceli E.W."/>
            <person name="Mewes H.-W."/>
            <person name="Mitterbauer R."/>
            <person name="Muehlbauer G."/>
            <person name="Muensterkoetter M."/>
            <person name="Nelson D."/>
            <person name="O'Donnell K."/>
            <person name="Ouellet T."/>
            <person name="Qi W."/>
            <person name="Quesneville H."/>
            <person name="Roncero M.I.G."/>
            <person name="Seong K.-Y."/>
            <person name="Tetko I.V."/>
            <person name="Urban M."/>
            <person name="Waalwijk C."/>
            <person name="Ward T.J."/>
            <person name="Yao J."/>
            <person name="Birren B.W."/>
            <person name="Kistler H.C."/>
        </authorList>
    </citation>
    <scope>NUCLEOTIDE SEQUENCE [LARGE SCALE GENOMIC DNA]</scope>
    <source>
        <strain evidence="4">ATCC MYA-4620 / CBS 123657 / FGSC 9075 / NRRL 31084 / PH-1</strain>
        <strain evidence="3">PH-1 / ATCC MYA-4620 / FGSC 9075 / NRRL 31084</strain>
    </source>
</reference>
<dbReference type="eggNOG" id="ENOG502T5I5">
    <property type="taxonomic scope" value="Eukaryota"/>
</dbReference>
<evidence type="ECO:0000313" key="4">
    <source>
        <dbReference type="Proteomes" id="UP000070720"/>
    </source>
</evidence>
<dbReference type="EnsemblFungi" id="CEF86161">
    <property type="protein sequence ID" value="CEF86161"/>
    <property type="gene ID" value="FGRRES_11014_M"/>
</dbReference>
<evidence type="ECO:0000313" key="2">
    <source>
        <dbReference type="EMBL" id="CEF86161.1"/>
    </source>
</evidence>
<evidence type="ECO:0000313" key="3">
    <source>
        <dbReference type="EnsemblFungi" id="CEF86161"/>
    </source>
</evidence>
<reference evidence="3 4" key="2">
    <citation type="journal article" date="2010" name="Nature">
        <title>Comparative genomics reveals mobile pathogenicity chromosomes in Fusarium.</title>
        <authorList>
            <person name="Ma L.J."/>
            <person name="van der Does H.C."/>
            <person name="Borkovich K.A."/>
            <person name="Coleman J.J."/>
            <person name="Daboussi M.J."/>
            <person name="Di Pietro A."/>
            <person name="Dufresne M."/>
            <person name="Freitag M."/>
            <person name="Grabherr M."/>
            <person name="Henrissat B."/>
            <person name="Houterman P.M."/>
            <person name="Kang S."/>
            <person name="Shim W.B."/>
            <person name="Woloshuk C."/>
            <person name="Xie X."/>
            <person name="Xu J.R."/>
            <person name="Antoniw J."/>
            <person name="Baker S.E."/>
            <person name="Bluhm B.H."/>
            <person name="Breakspear A."/>
            <person name="Brown D.W."/>
            <person name="Butchko R.A."/>
            <person name="Chapman S."/>
            <person name="Coulson R."/>
            <person name="Coutinho P.M."/>
            <person name="Danchin E.G."/>
            <person name="Diener A."/>
            <person name="Gale L.R."/>
            <person name="Gardiner D.M."/>
            <person name="Goff S."/>
            <person name="Hammond-Kosack K.E."/>
            <person name="Hilburn K."/>
            <person name="Hua-Van A."/>
            <person name="Jonkers W."/>
            <person name="Kazan K."/>
            <person name="Kodira C.D."/>
            <person name="Koehrsen M."/>
            <person name="Kumar L."/>
            <person name="Lee Y.H."/>
            <person name="Li L."/>
            <person name="Manners J.M."/>
            <person name="Miranda-Saavedra D."/>
            <person name="Mukherjee M."/>
            <person name="Park G."/>
            <person name="Park J."/>
            <person name="Park S.Y."/>
            <person name="Proctor R.H."/>
            <person name="Regev A."/>
            <person name="Ruiz-Roldan M.C."/>
            <person name="Sain D."/>
            <person name="Sakthikumar S."/>
            <person name="Sykes S."/>
            <person name="Schwartz D.C."/>
            <person name="Turgeon B.G."/>
            <person name="Wapinski I."/>
            <person name="Yoder O."/>
            <person name="Young S."/>
            <person name="Zeng Q."/>
            <person name="Zhou S."/>
            <person name="Galagan J."/>
            <person name="Cuomo C.A."/>
            <person name="Kistler H.C."/>
            <person name="Rep M."/>
        </authorList>
    </citation>
    <scope>GENOME REANNOTATION</scope>
    <source>
        <strain evidence="4">ATCC MYA-4620 / CBS 123657 / FGSC 9075 / NRRL 31084 / PH-1</strain>
        <strain evidence="3">PH-1 / ATCC MYA-4620 / FGSC 9075 / NRRL 31084</strain>
    </source>
</reference>
<keyword evidence="4" id="KW-1185">Reference proteome</keyword>
<gene>
    <name evidence="3" type="primary">FG11014.1</name>
    <name evidence="2" type="ORF">FGRAMPH1_01T21017</name>
</gene>
<feature type="transmembrane region" description="Helical" evidence="1">
    <location>
        <begin position="15"/>
        <end position="33"/>
    </location>
</feature>
<dbReference type="AlphaFoldDB" id="A0A0E0SI98"/>